<reference evidence="1" key="2">
    <citation type="journal article" date="2015" name="Data Brief">
        <title>Shoot transcriptome of the giant reed, Arundo donax.</title>
        <authorList>
            <person name="Barrero R.A."/>
            <person name="Guerrero F.D."/>
            <person name="Moolhuijzen P."/>
            <person name="Goolsby J.A."/>
            <person name="Tidwell J."/>
            <person name="Bellgard S.E."/>
            <person name="Bellgard M.I."/>
        </authorList>
    </citation>
    <scope>NUCLEOTIDE SEQUENCE</scope>
    <source>
        <tissue evidence="1">Shoot tissue taken approximately 20 cm above the soil surface</tissue>
    </source>
</reference>
<protein>
    <submittedName>
        <fullName evidence="1">ATFYPP3 (FLOWER-SPECIFIC, PHYTOCHROME-ASSOCIATED PROTEIN PHOSPHATASE 3)</fullName>
    </submittedName>
</protein>
<accession>A0A0A9F7K0</accession>
<evidence type="ECO:0000313" key="1">
    <source>
        <dbReference type="EMBL" id="JAE04243.1"/>
    </source>
</evidence>
<dbReference type="EMBL" id="GBRH01193653">
    <property type="protein sequence ID" value="JAE04243.1"/>
    <property type="molecule type" value="Transcribed_RNA"/>
</dbReference>
<sequence>MPSSRKELHQVMELPMDVAAHRHGAVDRLHVRLLDENLLHEFAEGLELVLGEVLACCPSLTLAIHRSKSIPRAPEAEIPSGKPPIRIPLCELGFPEL</sequence>
<dbReference type="AlphaFoldDB" id="A0A0A9F7K0"/>
<reference evidence="1" key="1">
    <citation type="submission" date="2014-09" db="EMBL/GenBank/DDBJ databases">
        <authorList>
            <person name="Magalhaes I.L.F."/>
            <person name="Oliveira U."/>
            <person name="Santos F.R."/>
            <person name="Vidigal T.H.D.A."/>
            <person name="Brescovit A.D."/>
            <person name="Santos A.J."/>
        </authorList>
    </citation>
    <scope>NUCLEOTIDE SEQUENCE</scope>
    <source>
        <tissue evidence="1">Shoot tissue taken approximately 20 cm above the soil surface</tissue>
    </source>
</reference>
<name>A0A0A9F7K0_ARUDO</name>
<organism evidence="1">
    <name type="scientific">Arundo donax</name>
    <name type="common">Giant reed</name>
    <name type="synonym">Donax arundinaceus</name>
    <dbReference type="NCBI Taxonomy" id="35708"/>
    <lineage>
        <taxon>Eukaryota</taxon>
        <taxon>Viridiplantae</taxon>
        <taxon>Streptophyta</taxon>
        <taxon>Embryophyta</taxon>
        <taxon>Tracheophyta</taxon>
        <taxon>Spermatophyta</taxon>
        <taxon>Magnoliopsida</taxon>
        <taxon>Liliopsida</taxon>
        <taxon>Poales</taxon>
        <taxon>Poaceae</taxon>
        <taxon>PACMAD clade</taxon>
        <taxon>Arundinoideae</taxon>
        <taxon>Arundineae</taxon>
        <taxon>Arundo</taxon>
    </lineage>
</organism>
<proteinExistence type="predicted"/>